<dbReference type="Pfam" id="PF09749">
    <property type="entry name" value="HVSL"/>
    <property type="match status" value="2"/>
</dbReference>
<dbReference type="PANTHER" id="PTHR13522">
    <property type="entry name" value="U6 SNRNA PHOSPHODIESTERASE 1"/>
    <property type="match status" value="1"/>
</dbReference>
<keyword evidence="8" id="KW-1185">Reference proteome</keyword>
<evidence type="ECO:0000256" key="3">
    <source>
        <dbReference type="ARBA" id="ARBA00023239"/>
    </source>
</evidence>
<evidence type="ECO:0000256" key="4">
    <source>
        <dbReference type="ARBA" id="ARBA00023242"/>
    </source>
</evidence>
<keyword evidence="3" id="KW-0456">Lyase</keyword>
<evidence type="ECO:0000256" key="6">
    <source>
        <dbReference type="ARBA" id="ARBA00030030"/>
    </source>
</evidence>
<name>A0A835MDH8_9MAGN</name>
<dbReference type="GO" id="GO:0016829">
    <property type="term" value="F:lyase activity"/>
    <property type="evidence" value="ECO:0007669"/>
    <property type="project" value="UniProtKB-KW"/>
</dbReference>
<evidence type="ECO:0000313" key="7">
    <source>
        <dbReference type="EMBL" id="KAF9625657.1"/>
    </source>
</evidence>
<dbReference type="EMBL" id="JADFTS010000001">
    <property type="protein sequence ID" value="KAF9625657.1"/>
    <property type="molecule type" value="Genomic_DNA"/>
</dbReference>
<comment type="caution">
    <text evidence="7">The sequence shown here is derived from an EMBL/GenBank/DDBJ whole genome shotgun (WGS) entry which is preliminary data.</text>
</comment>
<evidence type="ECO:0000256" key="1">
    <source>
        <dbReference type="ARBA" id="ARBA00022722"/>
    </source>
</evidence>
<dbReference type="Gene3D" id="3.90.1140.10">
    <property type="entry name" value="Cyclic phosphodiesterase"/>
    <property type="match status" value="2"/>
</dbReference>
<dbReference type="Proteomes" id="UP000631114">
    <property type="component" value="Unassembled WGS sequence"/>
</dbReference>
<sequence>MKIKFMAEESVIVACLAKIAIHIPSTARKELALLLKRIAVAVLDLHVVDLDVPLNVLCKDDQKLEQVGLGREFHISLGRTVPIRVHQIESILTMLRQKLQSQKRYWIDFSKLEVFVNDDQTRTFLSLEVISRGLAEATRIAFFGWCAALERILTTDNRRKRNFRVRFQMCPLCSRVKGSTMYCFDTVCLGEGLISMAAIIAFRIVSQEIKRRLWIHIEYPFGVGDISLQASSQLVRNKDLLITKQIQAVNEIYRLHNLPEFYKDPRPHISVAWTMGDRSSLVKGKTKQEIQRYCNNGGSVQKLGFTSKFLGIECKIGSKVYTICKCSEE</sequence>
<dbReference type="GO" id="GO:0034477">
    <property type="term" value="P:U6 snRNA 3'-end processing"/>
    <property type="evidence" value="ECO:0007669"/>
    <property type="project" value="InterPro"/>
</dbReference>
<keyword evidence="2" id="KW-0378">Hydrolase</keyword>
<reference evidence="7 8" key="1">
    <citation type="submission" date="2020-10" db="EMBL/GenBank/DDBJ databases">
        <title>The Coptis chinensis genome and diversification of protoberbering-type alkaloids.</title>
        <authorList>
            <person name="Wang B."/>
            <person name="Shu S."/>
            <person name="Song C."/>
            <person name="Liu Y."/>
        </authorList>
    </citation>
    <scope>NUCLEOTIDE SEQUENCE [LARGE SCALE GENOMIC DNA]</scope>
    <source>
        <strain evidence="7">HL-2020</strain>
        <tissue evidence="7">Leaf</tissue>
    </source>
</reference>
<protein>
    <recommendedName>
        <fullName evidence="5">U6 snRNA phosphodiesterase 1</fullName>
    </recommendedName>
    <alternativeName>
        <fullName evidence="6">3'-5' RNA exonuclease USB1</fullName>
    </alternativeName>
</protein>
<dbReference type="OrthoDB" id="49151at2759"/>
<gene>
    <name evidence="7" type="ORF">IFM89_025142</name>
</gene>
<evidence type="ECO:0000256" key="2">
    <source>
        <dbReference type="ARBA" id="ARBA00022801"/>
    </source>
</evidence>
<keyword evidence="4" id="KW-0539">Nucleus</keyword>
<evidence type="ECO:0000256" key="5">
    <source>
        <dbReference type="ARBA" id="ARBA00029543"/>
    </source>
</evidence>
<dbReference type="GO" id="GO:0005634">
    <property type="term" value="C:nucleus"/>
    <property type="evidence" value="ECO:0007669"/>
    <property type="project" value="TreeGrafter"/>
</dbReference>
<dbReference type="InterPro" id="IPR027521">
    <property type="entry name" value="Usb1"/>
</dbReference>
<accession>A0A835MDH8</accession>
<proteinExistence type="predicted"/>
<evidence type="ECO:0000313" key="8">
    <source>
        <dbReference type="Proteomes" id="UP000631114"/>
    </source>
</evidence>
<dbReference type="AlphaFoldDB" id="A0A835MDH8"/>
<dbReference type="PANTHER" id="PTHR13522:SF3">
    <property type="entry name" value="U6 SNRNA PHOSPHODIESTERASE 1"/>
    <property type="match status" value="1"/>
</dbReference>
<organism evidence="7 8">
    <name type="scientific">Coptis chinensis</name>
    <dbReference type="NCBI Taxonomy" id="261450"/>
    <lineage>
        <taxon>Eukaryota</taxon>
        <taxon>Viridiplantae</taxon>
        <taxon>Streptophyta</taxon>
        <taxon>Embryophyta</taxon>
        <taxon>Tracheophyta</taxon>
        <taxon>Spermatophyta</taxon>
        <taxon>Magnoliopsida</taxon>
        <taxon>Ranunculales</taxon>
        <taxon>Ranunculaceae</taxon>
        <taxon>Coptidoideae</taxon>
        <taxon>Coptis</taxon>
    </lineage>
</organism>
<dbReference type="GO" id="GO:0000175">
    <property type="term" value="F:3'-5'-RNA exonuclease activity"/>
    <property type="evidence" value="ECO:0007669"/>
    <property type="project" value="TreeGrafter"/>
</dbReference>
<keyword evidence="1" id="KW-0540">Nuclease</keyword>